<name>M2RG80_CERS8</name>
<reference evidence="1 2" key="1">
    <citation type="journal article" date="2012" name="Proc. Natl. Acad. Sci. U.S.A.">
        <title>Comparative genomics of Ceriporiopsis subvermispora and Phanerochaete chrysosporium provide insight into selective ligninolysis.</title>
        <authorList>
            <person name="Fernandez-Fueyo E."/>
            <person name="Ruiz-Duenas F.J."/>
            <person name="Ferreira P."/>
            <person name="Floudas D."/>
            <person name="Hibbett D.S."/>
            <person name="Canessa P."/>
            <person name="Larrondo L.F."/>
            <person name="James T.Y."/>
            <person name="Seelenfreund D."/>
            <person name="Lobos S."/>
            <person name="Polanco R."/>
            <person name="Tello M."/>
            <person name="Honda Y."/>
            <person name="Watanabe T."/>
            <person name="Watanabe T."/>
            <person name="Ryu J.S."/>
            <person name="Kubicek C.P."/>
            <person name="Schmoll M."/>
            <person name="Gaskell J."/>
            <person name="Hammel K.E."/>
            <person name="St John F.J."/>
            <person name="Vanden Wymelenberg A."/>
            <person name="Sabat G."/>
            <person name="Splinter BonDurant S."/>
            <person name="Syed K."/>
            <person name="Yadav J.S."/>
            <person name="Doddapaneni H."/>
            <person name="Subramanian V."/>
            <person name="Lavin J.L."/>
            <person name="Oguiza J.A."/>
            <person name="Perez G."/>
            <person name="Pisabarro A.G."/>
            <person name="Ramirez L."/>
            <person name="Santoyo F."/>
            <person name="Master E."/>
            <person name="Coutinho P.M."/>
            <person name="Henrissat B."/>
            <person name="Lombard V."/>
            <person name="Magnuson J.K."/>
            <person name="Kuees U."/>
            <person name="Hori C."/>
            <person name="Igarashi K."/>
            <person name="Samejima M."/>
            <person name="Held B.W."/>
            <person name="Barry K.W."/>
            <person name="LaButti K.M."/>
            <person name="Lapidus A."/>
            <person name="Lindquist E.A."/>
            <person name="Lucas S.M."/>
            <person name="Riley R."/>
            <person name="Salamov A.A."/>
            <person name="Hoffmeister D."/>
            <person name="Schwenk D."/>
            <person name="Hadar Y."/>
            <person name="Yarden O."/>
            <person name="de Vries R.P."/>
            <person name="Wiebenga A."/>
            <person name="Stenlid J."/>
            <person name="Eastwood D."/>
            <person name="Grigoriev I.V."/>
            <person name="Berka R.M."/>
            <person name="Blanchette R.A."/>
            <person name="Kersten P."/>
            <person name="Martinez A.T."/>
            <person name="Vicuna R."/>
            <person name="Cullen D."/>
        </authorList>
    </citation>
    <scope>NUCLEOTIDE SEQUENCE [LARGE SCALE GENOMIC DNA]</scope>
    <source>
        <strain evidence="1 2">B</strain>
    </source>
</reference>
<organism evidence="1 2">
    <name type="scientific">Ceriporiopsis subvermispora (strain B)</name>
    <name type="common">White-rot fungus</name>
    <name type="synonym">Gelatoporia subvermispora</name>
    <dbReference type="NCBI Taxonomy" id="914234"/>
    <lineage>
        <taxon>Eukaryota</taxon>
        <taxon>Fungi</taxon>
        <taxon>Dikarya</taxon>
        <taxon>Basidiomycota</taxon>
        <taxon>Agaricomycotina</taxon>
        <taxon>Agaricomycetes</taxon>
        <taxon>Polyporales</taxon>
        <taxon>Gelatoporiaceae</taxon>
        <taxon>Gelatoporia</taxon>
    </lineage>
</organism>
<accession>M2RG80</accession>
<dbReference type="AlphaFoldDB" id="M2RG80"/>
<sequence length="155" mass="18133">MLDYDNYSLLWQMCKKQNLHQRSQRQTKGLPICPRPVNLLPQRPWNMSTEDQYLYYIATKEVFKISNKVASQLDDKKLQELQHLENKYQAGTPGKFFIKCTSILLQLYAQGEDLYKIANGLLVLKLYELPLRAHTFAHQVLEAFVDNQDQMKVPG</sequence>
<evidence type="ECO:0000313" key="1">
    <source>
        <dbReference type="EMBL" id="EMD37447.1"/>
    </source>
</evidence>
<evidence type="ECO:0000313" key="2">
    <source>
        <dbReference type="Proteomes" id="UP000016930"/>
    </source>
</evidence>
<dbReference type="Proteomes" id="UP000016930">
    <property type="component" value="Unassembled WGS sequence"/>
</dbReference>
<keyword evidence="2" id="KW-1185">Reference proteome</keyword>
<dbReference type="HOGENOM" id="CLU_1695267_0_0_1"/>
<proteinExistence type="predicted"/>
<gene>
    <name evidence="1" type="ORF">CERSUDRAFT_73333</name>
</gene>
<protein>
    <submittedName>
        <fullName evidence="1">Uncharacterized protein</fullName>
    </submittedName>
</protein>
<dbReference type="EMBL" id="KB445796">
    <property type="protein sequence ID" value="EMD37447.1"/>
    <property type="molecule type" value="Genomic_DNA"/>
</dbReference>